<evidence type="ECO:0000256" key="3">
    <source>
        <dbReference type="ARBA" id="ARBA00022692"/>
    </source>
</evidence>
<dbReference type="InterPro" id="IPR025857">
    <property type="entry name" value="MacB_PCD"/>
</dbReference>
<dbReference type="GO" id="GO:0005886">
    <property type="term" value="C:plasma membrane"/>
    <property type="evidence" value="ECO:0007669"/>
    <property type="project" value="UniProtKB-SubCell"/>
</dbReference>
<keyword evidence="2" id="KW-1003">Cell membrane</keyword>
<reference evidence="10" key="1">
    <citation type="journal article" date="2020" name="Biotechnol. Biofuels">
        <title>New insights from the biogas microbiome by comprehensive genome-resolved metagenomics of nearly 1600 species originating from multiple anaerobic digesters.</title>
        <authorList>
            <person name="Campanaro S."/>
            <person name="Treu L."/>
            <person name="Rodriguez-R L.M."/>
            <person name="Kovalovszki A."/>
            <person name="Ziels R.M."/>
            <person name="Maus I."/>
            <person name="Zhu X."/>
            <person name="Kougias P.G."/>
            <person name="Basile A."/>
            <person name="Luo G."/>
            <person name="Schluter A."/>
            <person name="Konstantinidis K.T."/>
            <person name="Angelidaki I."/>
        </authorList>
    </citation>
    <scope>NUCLEOTIDE SEQUENCE</scope>
    <source>
        <strain evidence="10">AS01afH2WH_6</strain>
    </source>
</reference>
<feature type="transmembrane region" description="Helical" evidence="7">
    <location>
        <begin position="12"/>
        <end position="34"/>
    </location>
</feature>
<feature type="transmembrane region" description="Helical" evidence="7">
    <location>
        <begin position="426"/>
        <end position="446"/>
    </location>
</feature>
<keyword evidence="3 7" id="KW-0812">Transmembrane</keyword>
<feature type="transmembrane region" description="Helical" evidence="7">
    <location>
        <begin position="751"/>
        <end position="775"/>
    </location>
</feature>
<feature type="transmembrane region" description="Helical" evidence="7">
    <location>
        <begin position="466"/>
        <end position="489"/>
    </location>
</feature>
<feature type="transmembrane region" description="Helical" evidence="7">
    <location>
        <begin position="383"/>
        <end position="405"/>
    </location>
</feature>
<dbReference type="Pfam" id="PF12704">
    <property type="entry name" value="MacB_PCD"/>
    <property type="match status" value="2"/>
</dbReference>
<evidence type="ECO:0000256" key="1">
    <source>
        <dbReference type="ARBA" id="ARBA00004651"/>
    </source>
</evidence>
<evidence type="ECO:0000313" key="11">
    <source>
        <dbReference type="Proteomes" id="UP000767327"/>
    </source>
</evidence>
<feature type="domain" description="MacB-like periplasmic core" evidence="9">
    <location>
        <begin position="17"/>
        <end position="198"/>
    </location>
</feature>
<feature type="transmembrane region" description="Helical" evidence="7">
    <location>
        <begin position="331"/>
        <end position="355"/>
    </location>
</feature>
<evidence type="ECO:0000259" key="9">
    <source>
        <dbReference type="Pfam" id="PF12704"/>
    </source>
</evidence>
<dbReference type="Proteomes" id="UP000767327">
    <property type="component" value="Unassembled WGS sequence"/>
</dbReference>
<feature type="transmembrane region" description="Helical" evidence="7">
    <location>
        <begin position="844"/>
        <end position="863"/>
    </location>
</feature>
<keyword evidence="5 7" id="KW-0472">Membrane</keyword>
<dbReference type="GO" id="GO:0022857">
    <property type="term" value="F:transmembrane transporter activity"/>
    <property type="evidence" value="ECO:0007669"/>
    <property type="project" value="TreeGrafter"/>
</dbReference>
<comment type="caution">
    <text evidence="10">The sequence shown here is derived from an EMBL/GenBank/DDBJ whole genome shotgun (WGS) entry which is preliminary data.</text>
</comment>
<feature type="domain" description="ABC3 transporter permease C-terminal" evidence="8">
    <location>
        <begin position="757"/>
        <end position="873"/>
    </location>
</feature>
<evidence type="ECO:0000256" key="2">
    <source>
        <dbReference type="ARBA" id="ARBA00022475"/>
    </source>
</evidence>
<gene>
    <name evidence="10" type="ORF">GXW98_06355</name>
</gene>
<evidence type="ECO:0000259" key="8">
    <source>
        <dbReference type="Pfam" id="PF02687"/>
    </source>
</evidence>
<feature type="transmembrane region" description="Helical" evidence="7">
    <location>
        <begin position="287"/>
        <end position="311"/>
    </location>
</feature>
<dbReference type="Pfam" id="PF02687">
    <property type="entry name" value="FtsX"/>
    <property type="match status" value="2"/>
</dbReference>
<evidence type="ECO:0000256" key="4">
    <source>
        <dbReference type="ARBA" id="ARBA00022989"/>
    </source>
</evidence>
<feature type="domain" description="MacB-like periplasmic core" evidence="9">
    <location>
        <begin position="523"/>
        <end position="723"/>
    </location>
</feature>
<feature type="transmembrane region" description="Helical" evidence="7">
    <location>
        <begin position="809"/>
        <end position="832"/>
    </location>
</feature>
<accession>A0A971CZY0</accession>
<reference evidence="10" key="2">
    <citation type="submission" date="2020-01" db="EMBL/GenBank/DDBJ databases">
        <authorList>
            <person name="Campanaro S."/>
        </authorList>
    </citation>
    <scope>NUCLEOTIDE SEQUENCE</scope>
    <source>
        <strain evidence="10">AS01afH2WH_6</strain>
    </source>
</reference>
<proteinExistence type="inferred from homology"/>
<dbReference type="PANTHER" id="PTHR30572:SF4">
    <property type="entry name" value="ABC TRANSPORTER PERMEASE YTRF"/>
    <property type="match status" value="1"/>
</dbReference>
<feature type="transmembrane region" description="Helical" evidence="7">
    <location>
        <begin position="523"/>
        <end position="543"/>
    </location>
</feature>
<evidence type="ECO:0000256" key="6">
    <source>
        <dbReference type="ARBA" id="ARBA00038076"/>
    </source>
</evidence>
<comment type="subcellular location">
    <subcellularLocation>
        <location evidence="1">Cell membrane</location>
        <topology evidence="1">Multi-pass membrane protein</topology>
    </subcellularLocation>
</comment>
<comment type="similarity">
    <text evidence="6">Belongs to the ABC-4 integral membrane protein family.</text>
</comment>
<evidence type="ECO:0000256" key="7">
    <source>
        <dbReference type="SAM" id="Phobius"/>
    </source>
</evidence>
<dbReference type="InterPro" id="IPR050250">
    <property type="entry name" value="Macrolide_Exporter_MacB"/>
</dbReference>
<sequence length="881" mass="91575">MIKIGLREARSHFSRFVMSMIAIALGVGFVVGSFCFREMLNNQVDQMMASNMDADVYVRGDTAKSDGTSSASGTSSSSATTYNDIAITLQNEVSTVSGVKTAKVPYSVSGLVLVGKDGNAVATVGAPTTGIGMSASDPWRSATLAEGSYASGENEIALDSYAAQKADLHVGDSTTLVYPEGPRTVKVSGIFHTANSQAGALIIGLDPAVAKAASDKLAEDPNQAQYIAVYGSANGGKALNDQQQSQLADAINATLPSSSKASAVTGDTVRDEQSKSIKDSLGFIQPLILIFAIIALFVGSFIIANTFSMIVRESMRGYALLRSVGASPAQVFMTVIIQAIVMGVVGSVAGIGLGWGMVKLIAAGMSQIGSPLTGAANPTASDIVIGLLVGVCVSLVGAALPARHASIAPPLQAMNETVNPEKPTRLRAILGGVMCVLGIISWVFTIQLTNAKDGLTPWKAVNDMNAGWPLGVGAAFIVIGFIVLSPALVTMVSRVLGWPPSLVFPVTGKLATRNLSRSKRRTANTAAALFVGIAIVSCLSVVASSAKSSVSGIVDNGLKSEFVAMASGGMGTIPDAGVDAVKDVKGVKSVTANKLLQGVKFDGKSVQASTVTTDSSLFTDVFTPQDPVGDPDQALKDNELVVAKNIADDKSWSIGDTLTVSTELSTVKLKVGAITNDATFSSSIIIGHESADKLVAPQMQMTTAMYISTEKGADLTTVKKALVDAVKPYYIISIMNQDEFKSTISSMVDQIMLILYALLALSIVIAIFGIVNTLALSVSERTREIGLLRAIGTSKAQVRGMLAIESSMISVFGTIIGMLVGCVAGAVIQQVYASQGLEKLDIPWLELLVFLVMAIVIGVLASLPPARRALKVPVLDAVSTD</sequence>
<feature type="domain" description="ABC3 transporter permease C-terminal" evidence="8">
    <location>
        <begin position="290"/>
        <end position="409"/>
    </location>
</feature>
<dbReference type="InterPro" id="IPR003838">
    <property type="entry name" value="ABC3_permease_C"/>
</dbReference>
<protein>
    <submittedName>
        <fullName evidence="10">ABC transporter permease</fullName>
    </submittedName>
</protein>
<dbReference type="EMBL" id="JAAXZR010000022">
    <property type="protein sequence ID" value="NLT79887.1"/>
    <property type="molecule type" value="Genomic_DNA"/>
</dbReference>
<dbReference type="PANTHER" id="PTHR30572">
    <property type="entry name" value="MEMBRANE COMPONENT OF TRANSPORTER-RELATED"/>
    <property type="match status" value="1"/>
</dbReference>
<dbReference type="RefSeq" id="WP_273173865.1">
    <property type="nucleotide sequence ID" value="NZ_JAAXZR010000022.1"/>
</dbReference>
<name>A0A971CZY0_9BIFI</name>
<evidence type="ECO:0000256" key="5">
    <source>
        <dbReference type="ARBA" id="ARBA00023136"/>
    </source>
</evidence>
<evidence type="ECO:0000313" key="10">
    <source>
        <dbReference type="EMBL" id="NLT79887.1"/>
    </source>
</evidence>
<keyword evidence="4 7" id="KW-1133">Transmembrane helix</keyword>
<organism evidence="10 11">
    <name type="scientific">Bifidobacterium crudilactis</name>
    <dbReference type="NCBI Taxonomy" id="327277"/>
    <lineage>
        <taxon>Bacteria</taxon>
        <taxon>Bacillati</taxon>
        <taxon>Actinomycetota</taxon>
        <taxon>Actinomycetes</taxon>
        <taxon>Bifidobacteriales</taxon>
        <taxon>Bifidobacteriaceae</taxon>
        <taxon>Bifidobacterium</taxon>
    </lineage>
</organism>
<dbReference type="AlphaFoldDB" id="A0A971CZY0"/>